<dbReference type="EMBL" id="JACHFD010000031">
    <property type="protein sequence ID" value="MBB5353642.1"/>
    <property type="molecule type" value="Genomic_DNA"/>
</dbReference>
<keyword evidence="2 4" id="KW-0378">Hydrolase</keyword>
<comment type="caution">
    <text evidence="6">The sequence shown here is derived from an EMBL/GenBank/DDBJ whole genome shotgun (WGS) entry which is preliminary data.</text>
</comment>
<keyword evidence="5" id="KW-0732">Signal</keyword>
<comment type="similarity">
    <text evidence="1 4">Belongs to the glycosyl hydrolase 28 family.</text>
</comment>
<dbReference type="AlphaFoldDB" id="A0A840V6P6"/>
<reference evidence="6 7" key="1">
    <citation type="submission" date="2020-08" db="EMBL/GenBank/DDBJ databases">
        <title>Genomic Encyclopedia of Type Strains, Phase IV (KMG-IV): sequencing the most valuable type-strain genomes for metagenomic binning, comparative biology and taxonomic classification.</title>
        <authorList>
            <person name="Goeker M."/>
        </authorList>
    </citation>
    <scope>NUCLEOTIDE SEQUENCE [LARGE SCALE GENOMIC DNA]</scope>
    <source>
        <strain evidence="6 7">YC6886</strain>
    </source>
</reference>
<dbReference type="GO" id="GO:0030596">
    <property type="term" value="F:alpha-L-rhamnosidase activity"/>
    <property type="evidence" value="ECO:0007669"/>
    <property type="project" value="UniProtKB-EC"/>
</dbReference>
<evidence type="ECO:0000256" key="1">
    <source>
        <dbReference type="ARBA" id="ARBA00008834"/>
    </source>
</evidence>
<evidence type="ECO:0000256" key="4">
    <source>
        <dbReference type="RuleBase" id="RU361169"/>
    </source>
</evidence>
<dbReference type="Gene3D" id="2.160.20.10">
    <property type="entry name" value="Single-stranded right-handed beta-helix, Pectin lyase-like"/>
    <property type="match status" value="1"/>
</dbReference>
<dbReference type="InterPro" id="IPR051801">
    <property type="entry name" value="GH28_Enzymes"/>
</dbReference>
<dbReference type="GO" id="GO:0004650">
    <property type="term" value="F:polygalacturonase activity"/>
    <property type="evidence" value="ECO:0007669"/>
    <property type="project" value="InterPro"/>
</dbReference>
<dbReference type="RefSeq" id="WP_184021812.1">
    <property type="nucleotide sequence ID" value="NZ_JACHFD010000031.1"/>
</dbReference>
<dbReference type="EC" id="3.2.1.40" evidence="6"/>
<gene>
    <name evidence="6" type="ORF">HNR46_003903</name>
</gene>
<evidence type="ECO:0000256" key="3">
    <source>
        <dbReference type="ARBA" id="ARBA00023295"/>
    </source>
</evidence>
<dbReference type="Pfam" id="PF00295">
    <property type="entry name" value="Glyco_hydro_28"/>
    <property type="match status" value="1"/>
</dbReference>
<accession>A0A840V6P6</accession>
<dbReference type="PANTHER" id="PTHR31339">
    <property type="entry name" value="PECTIN LYASE-RELATED"/>
    <property type="match status" value="1"/>
</dbReference>
<dbReference type="SUPFAM" id="SSF51126">
    <property type="entry name" value="Pectin lyase-like"/>
    <property type="match status" value="1"/>
</dbReference>
<keyword evidence="7" id="KW-1185">Reference proteome</keyword>
<feature type="signal peptide" evidence="5">
    <location>
        <begin position="1"/>
        <end position="19"/>
    </location>
</feature>
<proteinExistence type="inferred from homology"/>
<name>A0A840V6P6_9BACT</name>
<dbReference type="PANTHER" id="PTHR31339:SF9">
    <property type="entry name" value="PLASMIN AND FIBRONECTIN-BINDING PROTEIN A"/>
    <property type="match status" value="1"/>
</dbReference>
<feature type="chain" id="PRO_5032803825" evidence="5">
    <location>
        <begin position="20"/>
        <end position="415"/>
    </location>
</feature>
<dbReference type="GO" id="GO:0005975">
    <property type="term" value="P:carbohydrate metabolic process"/>
    <property type="evidence" value="ECO:0007669"/>
    <property type="project" value="InterPro"/>
</dbReference>
<evidence type="ECO:0000313" key="7">
    <source>
        <dbReference type="Proteomes" id="UP000557717"/>
    </source>
</evidence>
<dbReference type="InterPro" id="IPR012334">
    <property type="entry name" value="Pectin_lyas_fold"/>
</dbReference>
<protein>
    <submittedName>
        <fullName evidence="6">Alpha-L-rhamnosidase</fullName>
        <ecNumber evidence="6">3.2.1.40</ecNumber>
    </submittedName>
</protein>
<organism evidence="6 7">
    <name type="scientific">Haloferula luteola</name>
    <dbReference type="NCBI Taxonomy" id="595692"/>
    <lineage>
        <taxon>Bacteria</taxon>
        <taxon>Pseudomonadati</taxon>
        <taxon>Verrucomicrobiota</taxon>
        <taxon>Verrucomicrobiia</taxon>
        <taxon>Verrucomicrobiales</taxon>
        <taxon>Verrucomicrobiaceae</taxon>
        <taxon>Haloferula</taxon>
    </lineage>
</organism>
<evidence type="ECO:0000256" key="5">
    <source>
        <dbReference type="SAM" id="SignalP"/>
    </source>
</evidence>
<dbReference type="PROSITE" id="PS00502">
    <property type="entry name" value="POLYGALACTURONASE"/>
    <property type="match status" value="1"/>
</dbReference>
<evidence type="ECO:0000256" key="2">
    <source>
        <dbReference type="ARBA" id="ARBA00022801"/>
    </source>
</evidence>
<evidence type="ECO:0000313" key="6">
    <source>
        <dbReference type="EMBL" id="MBB5353642.1"/>
    </source>
</evidence>
<dbReference type="InterPro" id="IPR011050">
    <property type="entry name" value="Pectin_lyase_fold/virulence"/>
</dbReference>
<dbReference type="Proteomes" id="UP000557717">
    <property type="component" value="Unassembled WGS sequence"/>
</dbReference>
<sequence>MKGLHAFLTLLSISSTLLAREVFPITDFGARPDEPSTIEIQAAIDACADAGGGTVSIPPGTFFTGSLFLKENVDLHLEAGAILKGSQQLEDYPKRPTRIEGHTTPWRMALINASNLTQVRIWGDGTLDGDGEVFWKAFWKRRQENPRCTNLEVERPRLMFFDTCMGVTLEGIRLRNSGFWNLHLYRCQDVTVDGLDIFAPGEGSPVRAPSSDGIDIDSCQRVTVRNTRIATDDDCIALKGSKGPLADQDAASPPVEDILVEDCEFARGHGVVTLGSEATLVRNVIVRRCKVGPGNQLIRLKLRPDTPQRYENLLYEDIELQGDRGSLFAVRPWTQFFDLQGHQPPPSLVRHLTLRNVRGSYGSFGQLIGNPGDTLESITLENIDITLKDPQLQCKNLKDATAKQVRINHADWTLP</sequence>
<keyword evidence="3 4" id="KW-0326">Glycosidase</keyword>
<dbReference type="InterPro" id="IPR000743">
    <property type="entry name" value="Glyco_hydro_28"/>
</dbReference>